<sequence>MKKIMFLLCTCFWAGAILAQKNERPSLNLDFELLEKEQAKGWQNFGKGDYKLGLDKTDPQQGNQAAFIEYEGGESDFKAWAYEIPAIYKGKKIKLTGYVKTENVSDGFAGLWMRIDPKVAFDNMQDRGIKGTTDWQKYEIELDLDPWAAKKIVVGGLLVGKGKMWVDNLTVTIDGKTLDKAPLRDLAKAEKDIEFNSDSKITTIELDEQKIEHLKQLGLIWGFLKYHHPKIALGDYNWDAELFRILPQIIASKSSSKRDKKLTKWIKKLGKFKPGSTLKAKEPHLKIKPDLDWITSSNLAPELRAELVKVKAANRSERHYYIGLNPGVGNPDFRHETGYYLPKYPDAGYRLLALYRYWNVIQYYFPYKNLIEEDWKDVLTEFIPKFIKAEDELAYKLAVLELIGRVKDTHANIWSEEGALATYWGQNSPAVKLTFVENKALVTGYIDERWKEETGLIVGDEIVKIKGESVTELVKKHLKYTPASNYPTQLRNIARKLLRTNDSILDIEFRRAGEIKRKSVKTVSVGGLNMLERYKLRDTCFKWINEDIAYLYLGSIQNNYLPNIFSEIKDSKGLIIDLRCYPSEFVVFTLGNYLMPESTAFVRFSNGSISAPGTFTYTESLNVGTKNKNYYKGKVVILINETTQSQAEYTTMAFRVAPQATVIGSTTAAADGNISPFYLPGGIRTVISGIGIYYPDKTETQRVGIIPDIELRPTVEGVQNGRDELLEKAVEVINGKK</sequence>
<dbReference type="Gene3D" id="3.90.226.10">
    <property type="entry name" value="2-enoyl-CoA Hydratase, Chain A, domain 1"/>
    <property type="match status" value="1"/>
</dbReference>
<feature type="domain" description="Tail specific protease" evidence="2">
    <location>
        <begin position="520"/>
        <end position="712"/>
    </location>
</feature>
<feature type="chain" id="PRO_5036742437" evidence="1">
    <location>
        <begin position="20"/>
        <end position="737"/>
    </location>
</feature>
<dbReference type="Pfam" id="PF03572">
    <property type="entry name" value="Peptidase_S41"/>
    <property type="match status" value="1"/>
</dbReference>
<evidence type="ECO:0000256" key="1">
    <source>
        <dbReference type="SAM" id="SignalP"/>
    </source>
</evidence>
<protein>
    <submittedName>
        <fullName evidence="3">S41 family peptidase</fullName>
    </submittedName>
</protein>
<dbReference type="InterPro" id="IPR036034">
    <property type="entry name" value="PDZ_sf"/>
</dbReference>
<keyword evidence="1" id="KW-0732">Signal</keyword>
<dbReference type="InterPro" id="IPR005151">
    <property type="entry name" value="Tail-specific_protease"/>
</dbReference>
<proteinExistence type="predicted"/>
<accession>A0A915YBY5</accession>
<dbReference type="Gene3D" id="2.60.120.260">
    <property type="entry name" value="Galactose-binding domain-like"/>
    <property type="match status" value="1"/>
</dbReference>
<dbReference type="AlphaFoldDB" id="A0A915YBY5"/>
<dbReference type="CDD" id="cd07562">
    <property type="entry name" value="Peptidase_S41_TRI"/>
    <property type="match status" value="1"/>
</dbReference>
<dbReference type="InterPro" id="IPR029045">
    <property type="entry name" value="ClpP/crotonase-like_dom_sf"/>
</dbReference>
<dbReference type="Proteomes" id="UP001060919">
    <property type="component" value="Chromosome"/>
</dbReference>
<keyword evidence="4" id="KW-1185">Reference proteome</keyword>
<dbReference type="KEGG" id="aup:AsAng_0009850"/>
<dbReference type="EMBL" id="AP026867">
    <property type="protein sequence ID" value="BDS10277.1"/>
    <property type="molecule type" value="Genomic_DNA"/>
</dbReference>
<dbReference type="GO" id="GO:0004175">
    <property type="term" value="F:endopeptidase activity"/>
    <property type="evidence" value="ECO:0007669"/>
    <property type="project" value="TreeGrafter"/>
</dbReference>
<dbReference type="GO" id="GO:0008236">
    <property type="term" value="F:serine-type peptidase activity"/>
    <property type="evidence" value="ECO:0007669"/>
    <property type="project" value="InterPro"/>
</dbReference>
<dbReference type="Gene3D" id="2.30.42.10">
    <property type="match status" value="1"/>
</dbReference>
<evidence type="ECO:0000313" key="4">
    <source>
        <dbReference type="Proteomes" id="UP001060919"/>
    </source>
</evidence>
<dbReference type="Gene3D" id="3.30.750.44">
    <property type="match status" value="1"/>
</dbReference>
<evidence type="ECO:0000313" key="3">
    <source>
        <dbReference type="EMBL" id="BDS10277.1"/>
    </source>
</evidence>
<dbReference type="SUPFAM" id="SSF52096">
    <property type="entry name" value="ClpP/crotonase"/>
    <property type="match status" value="1"/>
</dbReference>
<organism evidence="3 4">
    <name type="scientific">Aureispira anguillae</name>
    <dbReference type="NCBI Taxonomy" id="2864201"/>
    <lineage>
        <taxon>Bacteria</taxon>
        <taxon>Pseudomonadati</taxon>
        <taxon>Bacteroidota</taxon>
        <taxon>Saprospiria</taxon>
        <taxon>Saprospirales</taxon>
        <taxon>Saprospiraceae</taxon>
        <taxon>Aureispira</taxon>
    </lineage>
</organism>
<dbReference type="GO" id="GO:0007165">
    <property type="term" value="P:signal transduction"/>
    <property type="evidence" value="ECO:0007669"/>
    <property type="project" value="TreeGrafter"/>
</dbReference>
<dbReference type="GO" id="GO:0030288">
    <property type="term" value="C:outer membrane-bounded periplasmic space"/>
    <property type="evidence" value="ECO:0007669"/>
    <property type="project" value="TreeGrafter"/>
</dbReference>
<dbReference type="PANTHER" id="PTHR32060">
    <property type="entry name" value="TAIL-SPECIFIC PROTEASE"/>
    <property type="match status" value="1"/>
</dbReference>
<reference evidence="3" key="1">
    <citation type="submission" date="2022-09" db="EMBL/GenBank/DDBJ databases">
        <title>Aureispira anguillicida sp. nov., isolated from Leptocephalus of Japanese eel Anguilla japonica.</title>
        <authorList>
            <person name="Yuasa K."/>
            <person name="Mekata T."/>
            <person name="Ikunari K."/>
        </authorList>
    </citation>
    <scope>NUCLEOTIDE SEQUENCE</scope>
    <source>
        <strain evidence="3">EL160426</strain>
    </source>
</reference>
<evidence type="ECO:0000259" key="2">
    <source>
        <dbReference type="SMART" id="SM00245"/>
    </source>
</evidence>
<dbReference type="PANTHER" id="PTHR32060:SF30">
    <property type="entry name" value="CARBOXY-TERMINAL PROCESSING PROTEASE CTPA"/>
    <property type="match status" value="1"/>
</dbReference>
<gene>
    <name evidence="3" type="ORF">AsAng_0009850</name>
</gene>
<dbReference type="RefSeq" id="WP_264791602.1">
    <property type="nucleotide sequence ID" value="NZ_AP026867.1"/>
</dbReference>
<dbReference type="GO" id="GO:0006508">
    <property type="term" value="P:proteolysis"/>
    <property type="evidence" value="ECO:0007669"/>
    <property type="project" value="InterPro"/>
</dbReference>
<name>A0A915YBY5_9BACT</name>
<dbReference type="SMART" id="SM00245">
    <property type="entry name" value="TSPc"/>
    <property type="match status" value="1"/>
</dbReference>
<feature type="signal peptide" evidence="1">
    <location>
        <begin position="1"/>
        <end position="19"/>
    </location>
</feature>